<comment type="catalytic activity">
    <reaction evidence="10">
        <text>a D-alpha-amino acid + O2 + H2O = a 2-oxocarboxylate + H2O2 + NH4(+)</text>
        <dbReference type="Rhea" id="RHEA:21816"/>
        <dbReference type="ChEBI" id="CHEBI:15377"/>
        <dbReference type="ChEBI" id="CHEBI:15379"/>
        <dbReference type="ChEBI" id="CHEBI:16240"/>
        <dbReference type="ChEBI" id="CHEBI:28938"/>
        <dbReference type="ChEBI" id="CHEBI:35179"/>
        <dbReference type="ChEBI" id="CHEBI:59871"/>
        <dbReference type="EC" id="1.4.3.3"/>
    </reaction>
    <physiologicalReaction direction="left-to-right" evidence="10">
        <dbReference type="Rhea" id="RHEA:21817"/>
    </physiologicalReaction>
</comment>
<evidence type="ECO:0000256" key="6">
    <source>
        <dbReference type="ARBA" id="ARBA00022977"/>
    </source>
</evidence>
<dbReference type="Gene3D" id="3.50.50.60">
    <property type="entry name" value="FAD/NAD(P)-binding domain"/>
    <property type="match status" value="1"/>
</dbReference>
<comment type="cofactor">
    <cofactor evidence="1">
        <name>FAD</name>
        <dbReference type="ChEBI" id="CHEBI:57692"/>
    </cofactor>
</comment>
<dbReference type="RefSeq" id="WP_133596799.1">
    <property type="nucleotide sequence ID" value="NZ_SNYL01000006.1"/>
</dbReference>
<dbReference type="GO" id="GO:0003884">
    <property type="term" value="F:D-amino-acid oxidase activity"/>
    <property type="evidence" value="ECO:0007669"/>
    <property type="project" value="UniProtKB-EC"/>
</dbReference>
<dbReference type="SUPFAM" id="SSF54373">
    <property type="entry name" value="FAD-linked reductases, C-terminal domain"/>
    <property type="match status" value="1"/>
</dbReference>
<evidence type="ECO:0000256" key="9">
    <source>
        <dbReference type="ARBA" id="ARBA00039751"/>
    </source>
</evidence>
<accession>A0A4R6UAC2</accession>
<dbReference type="Gene3D" id="3.30.9.10">
    <property type="entry name" value="D-Amino Acid Oxidase, subunit A, domain 2"/>
    <property type="match status" value="1"/>
</dbReference>
<protein>
    <recommendedName>
        <fullName evidence="9">D-amino-acid oxidase</fullName>
        <ecNumber evidence="8">1.4.3.3</ecNumber>
    </recommendedName>
</protein>
<keyword evidence="13" id="KW-1185">Reference proteome</keyword>
<dbReference type="GO" id="GO:0009229">
    <property type="term" value="P:thiamine diphosphate biosynthetic process"/>
    <property type="evidence" value="ECO:0007669"/>
    <property type="project" value="UniProtKB-UniPathway"/>
</dbReference>
<dbReference type="GO" id="GO:0009228">
    <property type="term" value="P:thiamine biosynthetic process"/>
    <property type="evidence" value="ECO:0007669"/>
    <property type="project" value="UniProtKB-KW"/>
</dbReference>
<keyword evidence="5" id="KW-0274">FAD</keyword>
<proteinExistence type="inferred from homology"/>
<dbReference type="InterPro" id="IPR006076">
    <property type="entry name" value="FAD-dep_OxRdtase"/>
</dbReference>
<evidence type="ECO:0000313" key="13">
    <source>
        <dbReference type="Proteomes" id="UP000295510"/>
    </source>
</evidence>
<comment type="caution">
    <text evidence="12">The sequence shown here is derived from an EMBL/GenBank/DDBJ whole genome shotgun (WGS) entry which is preliminary data.</text>
</comment>
<evidence type="ECO:0000256" key="8">
    <source>
        <dbReference type="ARBA" id="ARBA00039101"/>
    </source>
</evidence>
<dbReference type="PANTHER" id="PTHR11530:SF11">
    <property type="entry name" value="D-ASPARTATE OXIDASE"/>
    <property type="match status" value="1"/>
</dbReference>
<gene>
    <name evidence="12" type="ORF">DFR43_10631</name>
</gene>
<evidence type="ECO:0000256" key="10">
    <source>
        <dbReference type="ARBA" id="ARBA00049547"/>
    </source>
</evidence>
<evidence type="ECO:0000256" key="1">
    <source>
        <dbReference type="ARBA" id="ARBA00001974"/>
    </source>
</evidence>
<feature type="domain" description="FAD dependent oxidoreductase" evidence="11">
    <location>
        <begin position="14"/>
        <end position="346"/>
    </location>
</feature>
<evidence type="ECO:0000256" key="7">
    <source>
        <dbReference type="ARBA" id="ARBA00023002"/>
    </source>
</evidence>
<organism evidence="12 13">
    <name type="scientific">Tepidicella xavieri</name>
    <dbReference type="NCBI Taxonomy" id="360241"/>
    <lineage>
        <taxon>Bacteria</taxon>
        <taxon>Pseudomonadati</taxon>
        <taxon>Pseudomonadota</taxon>
        <taxon>Betaproteobacteria</taxon>
        <taxon>Burkholderiales</taxon>
        <taxon>Tepidicella</taxon>
    </lineage>
</organism>
<dbReference type="Pfam" id="PF01266">
    <property type="entry name" value="DAO"/>
    <property type="match status" value="1"/>
</dbReference>
<keyword evidence="7" id="KW-0560">Oxidoreductase</keyword>
<dbReference type="EMBL" id="SNYL01000006">
    <property type="protein sequence ID" value="TDQ43461.1"/>
    <property type="molecule type" value="Genomic_DNA"/>
</dbReference>
<dbReference type="AlphaFoldDB" id="A0A4R6UAC2"/>
<comment type="pathway">
    <text evidence="2">Cofactor biosynthesis; thiamine diphosphate biosynthesis.</text>
</comment>
<name>A0A4R6UAC2_9BURK</name>
<evidence type="ECO:0000256" key="4">
    <source>
        <dbReference type="ARBA" id="ARBA00022630"/>
    </source>
</evidence>
<sequence>MPASASIRHSAEPVLVLGAGLMGRLLAVLLAQAGHPVRIVDAGGPDGQGAAARVAAAMLAPLAESAITEPNVVAMGRHALARWPQILARLDAPVYFQQNGTLIVWHRQDGHEARRFQALLAATGRALPELPAPQPLEAGCLAALEPALASRFHQGLYLPEEGQLDNRQLLHALTQTLERLGVRIEWHSAWTDAQALAHQRQSGGWVLDCRGLGARTDWQALRGVRGEVVRLHAPDVTLQRPTRLLHPRYPIYIAPKPDHVFVIGATEIETDDLSPASVRSVLELLSAAYAVHPGFGEGRILELCTQCRPTLPDNLPAVEAIAPRMLRINGLYRHGFMIAPALADVVLQHLHEGHATLAEQLGLRFHHVPDPAACVAEH</sequence>
<dbReference type="Proteomes" id="UP000295510">
    <property type="component" value="Unassembled WGS sequence"/>
</dbReference>
<dbReference type="OrthoDB" id="9790035at2"/>
<dbReference type="SUPFAM" id="SSF51905">
    <property type="entry name" value="FAD/NAD(P)-binding domain"/>
    <property type="match status" value="1"/>
</dbReference>
<keyword evidence="6" id="KW-0784">Thiamine biosynthesis</keyword>
<dbReference type="EC" id="1.4.3.3" evidence="8"/>
<evidence type="ECO:0000256" key="3">
    <source>
        <dbReference type="ARBA" id="ARBA00006730"/>
    </source>
</evidence>
<dbReference type="InterPro" id="IPR036188">
    <property type="entry name" value="FAD/NAD-bd_sf"/>
</dbReference>
<dbReference type="GO" id="GO:0071949">
    <property type="term" value="F:FAD binding"/>
    <property type="evidence" value="ECO:0007669"/>
    <property type="project" value="InterPro"/>
</dbReference>
<dbReference type="PANTHER" id="PTHR11530">
    <property type="entry name" value="D-AMINO ACID OXIDASE"/>
    <property type="match status" value="1"/>
</dbReference>
<keyword evidence="4" id="KW-0285">Flavoprotein</keyword>
<reference evidence="12 13" key="1">
    <citation type="submission" date="2019-03" db="EMBL/GenBank/DDBJ databases">
        <title>Genomic Encyclopedia of Type Strains, Phase IV (KMG-IV): sequencing the most valuable type-strain genomes for metagenomic binning, comparative biology and taxonomic classification.</title>
        <authorList>
            <person name="Goeker M."/>
        </authorList>
    </citation>
    <scope>NUCLEOTIDE SEQUENCE [LARGE SCALE GENOMIC DNA]</scope>
    <source>
        <strain evidence="12 13">DSM 19605</strain>
    </source>
</reference>
<evidence type="ECO:0000256" key="2">
    <source>
        <dbReference type="ARBA" id="ARBA00004948"/>
    </source>
</evidence>
<evidence type="ECO:0000256" key="5">
    <source>
        <dbReference type="ARBA" id="ARBA00022827"/>
    </source>
</evidence>
<comment type="similarity">
    <text evidence="3">Belongs to the DAMOX/DASOX family.</text>
</comment>
<dbReference type="InterPro" id="IPR023209">
    <property type="entry name" value="DAO"/>
</dbReference>
<dbReference type="NCBIfam" id="TIGR02352">
    <property type="entry name" value="thiamin_ThiO"/>
    <property type="match status" value="1"/>
</dbReference>
<dbReference type="GO" id="GO:0046416">
    <property type="term" value="P:D-amino acid metabolic process"/>
    <property type="evidence" value="ECO:0007669"/>
    <property type="project" value="InterPro"/>
</dbReference>
<evidence type="ECO:0000259" key="11">
    <source>
        <dbReference type="Pfam" id="PF01266"/>
    </source>
</evidence>
<evidence type="ECO:0000313" key="12">
    <source>
        <dbReference type="EMBL" id="TDQ43461.1"/>
    </source>
</evidence>
<dbReference type="InterPro" id="IPR012727">
    <property type="entry name" value="Gly_oxidase_ThiO"/>
</dbReference>
<dbReference type="UniPathway" id="UPA00060"/>